<reference evidence="1 2" key="1">
    <citation type="journal article" date="2006" name="Nature">
        <title>Global trends of whole-genome duplications revealed by the ciliate Paramecium tetraurelia.</title>
        <authorList>
            <consortium name="Genoscope"/>
            <person name="Aury J.-M."/>
            <person name="Jaillon O."/>
            <person name="Duret L."/>
            <person name="Noel B."/>
            <person name="Jubin C."/>
            <person name="Porcel B.M."/>
            <person name="Segurens B."/>
            <person name="Daubin V."/>
            <person name="Anthouard V."/>
            <person name="Aiach N."/>
            <person name="Arnaiz O."/>
            <person name="Billaut A."/>
            <person name="Beisson J."/>
            <person name="Blanc I."/>
            <person name="Bouhouche K."/>
            <person name="Camara F."/>
            <person name="Duharcourt S."/>
            <person name="Guigo R."/>
            <person name="Gogendeau D."/>
            <person name="Katinka M."/>
            <person name="Keller A.-M."/>
            <person name="Kissmehl R."/>
            <person name="Klotz C."/>
            <person name="Koll F."/>
            <person name="Le Moue A."/>
            <person name="Lepere C."/>
            <person name="Malinsky S."/>
            <person name="Nowacki M."/>
            <person name="Nowak J.K."/>
            <person name="Plattner H."/>
            <person name="Poulain J."/>
            <person name="Ruiz F."/>
            <person name="Serrano V."/>
            <person name="Zagulski M."/>
            <person name="Dessen P."/>
            <person name="Betermier M."/>
            <person name="Weissenbach J."/>
            <person name="Scarpelli C."/>
            <person name="Schachter V."/>
            <person name="Sperling L."/>
            <person name="Meyer E."/>
            <person name="Cohen J."/>
            <person name="Wincker P."/>
        </authorList>
    </citation>
    <scope>NUCLEOTIDE SEQUENCE [LARGE SCALE GENOMIC DNA]</scope>
    <source>
        <strain evidence="1 2">Stock d4-2</strain>
    </source>
</reference>
<dbReference type="RefSeq" id="XP_001447943.1">
    <property type="nucleotide sequence ID" value="XM_001447906.1"/>
</dbReference>
<dbReference type="OrthoDB" id="299396at2759"/>
<evidence type="ECO:0000313" key="2">
    <source>
        <dbReference type="Proteomes" id="UP000000600"/>
    </source>
</evidence>
<keyword evidence="2" id="KW-1185">Reference proteome</keyword>
<dbReference type="OMA" id="NRQNTEY"/>
<dbReference type="HOGENOM" id="CLU_974735_0_0_1"/>
<dbReference type="Proteomes" id="UP000000600">
    <property type="component" value="Unassembled WGS sequence"/>
</dbReference>
<organism evidence="1 2">
    <name type="scientific">Paramecium tetraurelia</name>
    <dbReference type="NCBI Taxonomy" id="5888"/>
    <lineage>
        <taxon>Eukaryota</taxon>
        <taxon>Sar</taxon>
        <taxon>Alveolata</taxon>
        <taxon>Ciliophora</taxon>
        <taxon>Intramacronucleata</taxon>
        <taxon>Oligohymenophorea</taxon>
        <taxon>Peniculida</taxon>
        <taxon>Parameciidae</taxon>
        <taxon>Paramecium</taxon>
    </lineage>
</organism>
<dbReference type="GeneID" id="5033728"/>
<dbReference type="KEGG" id="ptm:GSPATT00015423001"/>
<name>A0DBX9_PARTE</name>
<evidence type="ECO:0000313" key="1">
    <source>
        <dbReference type="EMBL" id="CAK80546.1"/>
    </source>
</evidence>
<dbReference type="AlphaFoldDB" id="A0DBX9"/>
<dbReference type="EMBL" id="CT868374">
    <property type="protein sequence ID" value="CAK80546.1"/>
    <property type="molecule type" value="Genomic_DNA"/>
</dbReference>
<dbReference type="InParanoid" id="A0DBX9"/>
<sequence length="286" mass="34024">MQFYQNLYDENPYFNRFFQEHFLYQGFNIQLNGLPHFKSQFNLINKDHLNLTWKCKQDNQKFIFIANNQSTNTIIKSQSQDQEVINNFILQQIQYQFHLINRSNRYSVLLALKYNYEKDILIKHTFTPQIQISQNSGNNSNLDVGFKYSYLSKLDNVRVRFNIFSSLLNRQNTEYQLIGNFTKPYKLQIGLQNSRIWVGFIYKAKILNTYSVAHYNIPNRKYDANAYFQIKPIENRLDNKLKFLFGVSTEKEILGKIDFLTKVGTLGYCLKWQHVKGMSMGYNIEI</sequence>
<proteinExistence type="predicted"/>
<protein>
    <submittedName>
        <fullName evidence="1">Uncharacterized protein</fullName>
    </submittedName>
</protein>
<accession>A0DBX9</accession>
<gene>
    <name evidence="1" type="ORF">GSPATT00015423001</name>
</gene>